<dbReference type="AlphaFoldDB" id="A0A518AXF0"/>
<evidence type="ECO:0008006" key="4">
    <source>
        <dbReference type="Google" id="ProtNLM"/>
    </source>
</evidence>
<dbReference type="Pfam" id="PF10825">
    <property type="entry name" value="DUF2752"/>
    <property type="match status" value="1"/>
</dbReference>
<protein>
    <recommendedName>
        <fullName evidence="4">DUF2752 domain-containing protein</fullName>
    </recommendedName>
</protein>
<evidence type="ECO:0000313" key="3">
    <source>
        <dbReference type="Proteomes" id="UP000317093"/>
    </source>
</evidence>
<dbReference type="EMBL" id="CP036279">
    <property type="protein sequence ID" value="QDU59401.1"/>
    <property type="molecule type" value="Genomic_DNA"/>
</dbReference>
<keyword evidence="1" id="KW-0472">Membrane</keyword>
<organism evidence="2 3">
    <name type="scientific">Kolteria novifilia</name>
    <dbReference type="NCBI Taxonomy" id="2527975"/>
    <lineage>
        <taxon>Bacteria</taxon>
        <taxon>Pseudomonadati</taxon>
        <taxon>Planctomycetota</taxon>
        <taxon>Planctomycetia</taxon>
        <taxon>Kolteriales</taxon>
        <taxon>Kolteriaceae</taxon>
        <taxon>Kolteria</taxon>
    </lineage>
</organism>
<keyword evidence="1" id="KW-0812">Transmembrane</keyword>
<dbReference type="InterPro" id="IPR021215">
    <property type="entry name" value="DUF2752"/>
</dbReference>
<keyword evidence="3" id="KW-1185">Reference proteome</keyword>
<sequence length="138" mass="15170">MKLTWHRPVRGDFDHERLWGGVILLAAVTMLVWFGLFALPTPSCLFKESTGLPCPTCGSTRAVEALLSGKFGASLRLNPMVPAGAVLVSLYLCYAVVVVVFRLPRARLQIDDGMWWALLSIASAGFLGVWIYVVFDGR</sequence>
<gene>
    <name evidence="2" type="ORF">Pan216_02290</name>
</gene>
<evidence type="ECO:0000256" key="1">
    <source>
        <dbReference type="SAM" id="Phobius"/>
    </source>
</evidence>
<feature type="transmembrane region" description="Helical" evidence="1">
    <location>
        <begin position="80"/>
        <end position="101"/>
    </location>
</feature>
<dbReference type="KEGG" id="knv:Pan216_02290"/>
<reference evidence="2 3" key="1">
    <citation type="submission" date="2019-02" db="EMBL/GenBank/DDBJ databases">
        <title>Deep-cultivation of Planctomycetes and their phenomic and genomic characterization uncovers novel biology.</title>
        <authorList>
            <person name="Wiegand S."/>
            <person name="Jogler M."/>
            <person name="Boedeker C."/>
            <person name="Pinto D."/>
            <person name="Vollmers J."/>
            <person name="Rivas-Marin E."/>
            <person name="Kohn T."/>
            <person name="Peeters S.H."/>
            <person name="Heuer A."/>
            <person name="Rast P."/>
            <person name="Oberbeckmann S."/>
            <person name="Bunk B."/>
            <person name="Jeske O."/>
            <person name="Meyerdierks A."/>
            <person name="Storesund J.E."/>
            <person name="Kallscheuer N."/>
            <person name="Luecker S."/>
            <person name="Lage O.M."/>
            <person name="Pohl T."/>
            <person name="Merkel B.J."/>
            <person name="Hornburger P."/>
            <person name="Mueller R.-W."/>
            <person name="Bruemmer F."/>
            <person name="Labrenz M."/>
            <person name="Spormann A.M."/>
            <person name="Op den Camp H."/>
            <person name="Overmann J."/>
            <person name="Amann R."/>
            <person name="Jetten M.S.M."/>
            <person name="Mascher T."/>
            <person name="Medema M.H."/>
            <person name="Devos D.P."/>
            <person name="Kaster A.-K."/>
            <person name="Ovreas L."/>
            <person name="Rohde M."/>
            <person name="Galperin M.Y."/>
            <person name="Jogler C."/>
        </authorList>
    </citation>
    <scope>NUCLEOTIDE SEQUENCE [LARGE SCALE GENOMIC DNA]</scope>
    <source>
        <strain evidence="2 3">Pan216</strain>
    </source>
</reference>
<keyword evidence="1" id="KW-1133">Transmembrane helix</keyword>
<name>A0A518AXF0_9BACT</name>
<dbReference type="Proteomes" id="UP000317093">
    <property type="component" value="Chromosome"/>
</dbReference>
<proteinExistence type="predicted"/>
<feature type="transmembrane region" description="Helical" evidence="1">
    <location>
        <begin position="21"/>
        <end position="39"/>
    </location>
</feature>
<evidence type="ECO:0000313" key="2">
    <source>
        <dbReference type="EMBL" id="QDU59401.1"/>
    </source>
</evidence>
<accession>A0A518AXF0</accession>
<dbReference type="RefSeq" id="WP_419193129.1">
    <property type="nucleotide sequence ID" value="NZ_CP036279.1"/>
</dbReference>
<feature type="transmembrane region" description="Helical" evidence="1">
    <location>
        <begin position="113"/>
        <end position="135"/>
    </location>
</feature>